<dbReference type="Pfam" id="PF01379">
    <property type="entry name" value="Porphobil_deam"/>
    <property type="match status" value="1"/>
</dbReference>
<dbReference type="PRINTS" id="PR00151">
    <property type="entry name" value="PORPHBDMNASE"/>
</dbReference>
<dbReference type="InterPro" id="IPR036803">
    <property type="entry name" value="Porphobilinogen_deaminase_C_sf"/>
</dbReference>
<dbReference type="SUPFAM" id="SSF54782">
    <property type="entry name" value="Porphobilinogen deaminase (hydroxymethylbilane synthase), C-terminal domain"/>
    <property type="match status" value="2"/>
</dbReference>
<evidence type="ECO:0000256" key="8">
    <source>
        <dbReference type="SAM" id="MobiDB-lite"/>
    </source>
</evidence>
<dbReference type="GeneID" id="87953248"/>
<keyword evidence="12" id="KW-1185">Reference proteome</keyword>
<name>A0ABZ1CR78_9TREE</name>
<comment type="similarity">
    <text evidence="1">Belongs to the HMBS family.</text>
</comment>
<keyword evidence="3" id="KW-0808">Transferase</keyword>
<dbReference type="RefSeq" id="XP_062788928.1">
    <property type="nucleotide sequence ID" value="XM_062932877.1"/>
</dbReference>
<evidence type="ECO:0000313" key="12">
    <source>
        <dbReference type="Proteomes" id="UP001329825"/>
    </source>
</evidence>
<evidence type="ECO:0000256" key="5">
    <source>
        <dbReference type="ARBA" id="ARBA00023244"/>
    </source>
</evidence>
<dbReference type="PANTHER" id="PTHR11557">
    <property type="entry name" value="PORPHOBILINOGEN DEAMINASE"/>
    <property type="match status" value="1"/>
</dbReference>
<feature type="compositionally biased region" description="Low complexity" evidence="8">
    <location>
        <begin position="475"/>
        <end position="493"/>
    </location>
</feature>
<evidence type="ECO:0000256" key="6">
    <source>
        <dbReference type="ARBA" id="ARBA00023444"/>
    </source>
</evidence>
<dbReference type="Pfam" id="PF03900">
    <property type="entry name" value="Porphobil_deamC"/>
    <property type="match status" value="1"/>
</dbReference>
<dbReference type="EMBL" id="CP141881">
    <property type="protein sequence ID" value="WRT64188.1"/>
    <property type="molecule type" value="Genomic_DNA"/>
</dbReference>
<dbReference type="PANTHER" id="PTHR11557:SF0">
    <property type="entry name" value="PORPHOBILINOGEN DEAMINASE"/>
    <property type="match status" value="1"/>
</dbReference>
<feature type="domain" description="Porphobilinogen deaminase C-terminal" evidence="10">
    <location>
        <begin position="296"/>
        <end position="325"/>
    </location>
</feature>
<evidence type="ECO:0000256" key="7">
    <source>
        <dbReference type="ARBA" id="ARBA00030685"/>
    </source>
</evidence>
<evidence type="ECO:0000256" key="4">
    <source>
        <dbReference type="ARBA" id="ARBA00023133"/>
    </source>
</evidence>
<evidence type="ECO:0000256" key="2">
    <source>
        <dbReference type="ARBA" id="ARBA00012655"/>
    </source>
</evidence>
<evidence type="ECO:0000256" key="1">
    <source>
        <dbReference type="ARBA" id="ARBA00005638"/>
    </source>
</evidence>
<feature type="region of interest" description="Disordered" evidence="8">
    <location>
        <begin position="57"/>
        <end position="84"/>
    </location>
</feature>
<dbReference type="NCBIfam" id="TIGR00212">
    <property type="entry name" value="hemC"/>
    <property type="match status" value="1"/>
</dbReference>
<evidence type="ECO:0000259" key="10">
    <source>
        <dbReference type="Pfam" id="PF03900"/>
    </source>
</evidence>
<dbReference type="Gene3D" id="3.30.160.40">
    <property type="entry name" value="Porphobilinogen deaminase, C-terminal domain"/>
    <property type="match status" value="1"/>
</dbReference>
<dbReference type="InterPro" id="IPR022418">
    <property type="entry name" value="Porphobilinogen_deaminase_C"/>
</dbReference>
<feature type="domain" description="Porphobilinogen deaminase N-terminal" evidence="9">
    <location>
        <begin position="36"/>
        <end position="282"/>
    </location>
</feature>
<comment type="pathway">
    <text evidence="6">Porphyrin-containing compound metabolism.</text>
</comment>
<evidence type="ECO:0000259" key="9">
    <source>
        <dbReference type="Pfam" id="PF01379"/>
    </source>
</evidence>
<dbReference type="Proteomes" id="UP001329825">
    <property type="component" value="Chromosome 1"/>
</dbReference>
<dbReference type="Gene3D" id="3.40.190.10">
    <property type="entry name" value="Periplasmic binding protein-like II"/>
    <property type="match status" value="2"/>
</dbReference>
<gene>
    <name evidence="11" type="ORF">IL334_001117</name>
</gene>
<dbReference type="InterPro" id="IPR000860">
    <property type="entry name" value="HemC"/>
</dbReference>
<feature type="compositionally biased region" description="Acidic residues" evidence="8">
    <location>
        <begin position="72"/>
        <end position="82"/>
    </location>
</feature>
<keyword evidence="4" id="KW-0350">Heme biosynthesis</keyword>
<sequence length="506" mass="56690">MTSSCPLHSNPTAVNRRGLPDRELMMAMKAQANAFVLGTRKSNLALIQTGHVADDLRTLHNPPSLQGRGQGELEEEEEEEVDGKEVDRFPFQFSIESMTTVGDRNQTTPLHLLSPYSSNQPAKSLWTDELEARLMNGHFDMLVHSLKDVPTQLKDGCEIGCIVKRHDPRDALVIKQGLPYKRLEDLPDGSVVGTGSVRRVAQLKRAFPKLVFEDMRGNLNTRFSKLDNPSSPFAALILAMSGLSRLGMSHRVTCALSSPTLMHAVGQGALGVEIRSDDMRTRNCLRGLGHWQTEWACGAERGCLRVLEGGCSVPVGVESEIEEIIDEININEIDQLEEQDQEEEPLKEDSPMLHFSGLIDIKPNTRPSSPTFSRNALPPLRKRYAKLTLNACVTSTDGQKHVIHNPKPVVVKSYRQAEKFGEQVARKLRELGASEILDEINKIRKENELADLQKAIQKSKQSNESEWTKILSKGITTPTDQQQIQSQIPQQRPQLHHHHNQQQQYQ</sequence>
<evidence type="ECO:0000313" key="11">
    <source>
        <dbReference type="EMBL" id="WRT64188.1"/>
    </source>
</evidence>
<dbReference type="SUPFAM" id="SSF53850">
    <property type="entry name" value="Periplasmic binding protein-like II"/>
    <property type="match status" value="1"/>
</dbReference>
<accession>A0ABZ1CR78</accession>
<evidence type="ECO:0000256" key="3">
    <source>
        <dbReference type="ARBA" id="ARBA00022679"/>
    </source>
</evidence>
<keyword evidence="5" id="KW-0627">Porphyrin biosynthesis</keyword>
<dbReference type="InterPro" id="IPR022417">
    <property type="entry name" value="Porphobilin_deaminase_N"/>
</dbReference>
<reference evidence="11 12" key="1">
    <citation type="submission" date="2024-01" db="EMBL/GenBank/DDBJ databases">
        <title>Comparative genomics of Cryptococcus and Kwoniella reveals pathogenesis evolution and contrasting modes of karyotype evolution via chromosome fusion or intercentromeric recombination.</title>
        <authorList>
            <person name="Coelho M.A."/>
            <person name="David-Palma M."/>
            <person name="Shea T."/>
            <person name="Bowers K."/>
            <person name="McGinley-Smith S."/>
            <person name="Mohammad A.W."/>
            <person name="Gnirke A."/>
            <person name="Yurkov A.M."/>
            <person name="Nowrousian M."/>
            <person name="Sun S."/>
            <person name="Cuomo C.A."/>
            <person name="Heitman J."/>
        </authorList>
    </citation>
    <scope>NUCLEOTIDE SEQUENCE [LARGE SCALE GENOMIC DNA]</scope>
    <source>
        <strain evidence="11">CBS 11374</strain>
    </source>
</reference>
<proteinExistence type="inferred from homology"/>
<dbReference type="EC" id="2.5.1.61" evidence="2"/>
<protein>
    <recommendedName>
        <fullName evidence="2">hydroxymethylbilane synthase</fullName>
        <ecNumber evidence="2">2.5.1.61</ecNumber>
    </recommendedName>
    <alternativeName>
        <fullName evidence="7">Pre-uroporphyrinogen synthase</fullName>
    </alternativeName>
</protein>
<organism evidence="11 12">
    <name type="scientific">Kwoniella shivajii</name>
    <dbReference type="NCBI Taxonomy" id="564305"/>
    <lineage>
        <taxon>Eukaryota</taxon>
        <taxon>Fungi</taxon>
        <taxon>Dikarya</taxon>
        <taxon>Basidiomycota</taxon>
        <taxon>Agaricomycotina</taxon>
        <taxon>Tremellomycetes</taxon>
        <taxon>Tremellales</taxon>
        <taxon>Cryptococcaceae</taxon>
        <taxon>Kwoniella</taxon>
    </lineage>
</organism>
<feature type="region of interest" description="Disordered" evidence="8">
    <location>
        <begin position="457"/>
        <end position="506"/>
    </location>
</feature>